<evidence type="ECO:0000256" key="11">
    <source>
        <dbReference type="RuleBase" id="RU361241"/>
    </source>
</evidence>
<name>A0ABW1JEX3_9ACTN</name>
<evidence type="ECO:0000256" key="4">
    <source>
        <dbReference type="ARBA" id="ARBA00013244"/>
    </source>
</evidence>
<dbReference type="EMBL" id="JBHSRD010000003">
    <property type="protein sequence ID" value="MFC6007432.1"/>
    <property type="molecule type" value="Genomic_DNA"/>
</dbReference>
<proteinExistence type="inferred from homology"/>
<dbReference type="SUPFAM" id="SSF52777">
    <property type="entry name" value="CoA-dependent acyltransferases"/>
    <property type="match status" value="1"/>
</dbReference>
<comment type="caution">
    <text evidence="15">The sequence shown here is derived from an EMBL/GenBank/DDBJ whole genome shotgun (WGS) entry which is preliminary data.</text>
</comment>
<dbReference type="InterPro" id="IPR014292">
    <property type="entry name" value="Acyl_transf_WS/DGAT"/>
</dbReference>
<feature type="region of interest" description="Disordered" evidence="12">
    <location>
        <begin position="167"/>
        <end position="186"/>
    </location>
</feature>
<evidence type="ECO:0000256" key="5">
    <source>
        <dbReference type="ARBA" id="ARBA00022516"/>
    </source>
</evidence>
<keyword evidence="9 11" id="KW-0012">Acyltransferase</keyword>
<dbReference type="Proteomes" id="UP001596189">
    <property type="component" value="Unassembled WGS sequence"/>
</dbReference>
<evidence type="ECO:0000256" key="1">
    <source>
        <dbReference type="ARBA" id="ARBA00004771"/>
    </source>
</evidence>
<evidence type="ECO:0000313" key="16">
    <source>
        <dbReference type="Proteomes" id="UP001596189"/>
    </source>
</evidence>
<comment type="similarity">
    <text evidence="3 11">Belongs to the long-chain O-acyltransferase family.</text>
</comment>
<dbReference type="Pfam" id="PF03007">
    <property type="entry name" value="WS_DGAT_cat"/>
    <property type="match status" value="1"/>
</dbReference>
<evidence type="ECO:0000256" key="9">
    <source>
        <dbReference type="ARBA" id="ARBA00023315"/>
    </source>
</evidence>
<feature type="domain" description="O-acyltransferase WSD1-like N-terminal" evidence="13">
    <location>
        <begin position="7"/>
        <end position="277"/>
    </location>
</feature>
<dbReference type="InterPro" id="IPR009721">
    <property type="entry name" value="O-acyltransferase_WSD1_C"/>
</dbReference>
<comment type="pathway">
    <text evidence="1 11">Glycerolipid metabolism; triacylglycerol biosynthesis.</text>
</comment>
<evidence type="ECO:0000256" key="10">
    <source>
        <dbReference type="ARBA" id="ARBA00048109"/>
    </source>
</evidence>
<keyword evidence="5 11" id="KW-0444">Lipid biosynthesis</keyword>
<dbReference type="EC" id="2.3.1.20" evidence="4 11"/>
<organism evidence="15 16">
    <name type="scientific">Angustibacter luteus</name>
    <dbReference type="NCBI Taxonomy" id="658456"/>
    <lineage>
        <taxon>Bacteria</taxon>
        <taxon>Bacillati</taxon>
        <taxon>Actinomycetota</taxon>
        <taxon>Actinomycetes</taxon>
        <taxon>Kineosporiales</taxon>
        <taxon>Kineosporiaceae</taxon>
    </lineage>
</organism>
<dbReference type="Pfam" id="PF06974">
    <property type="entry name" value="WS_DGAT_C"/>
    <property type="match status" value="1"/>
</dbReference>
<evidence type="ECO:0000256" key="2">
    <source>
        <dbReference type="ARBA" id="ARBA00005189"/>
    </source>
</evidence>
<accession>A0ABW1JEX3</accession>
<keyword evidence="16" id="KW-1185">Reference proteome</keyword>
<dbReference type="InterPro" id="IPR045034">
    <property type="entry name" value="O-acyltransferase_WSD1-like"/>
</dbReference>
<comment type="pathway">
    <text evidence="2">Lipid metabolism.</text>
</comment>
<evidence type="ECO:0000256" key="7">
    <source>
        <dbReference type="ARBA" id="ARBA00022798"/>
    </source>
</evidence>
<sequence length="471" mass="51428">MGSFERLSALDSNFLYWDFESTPINMGNICIFEGPPLFDEHGVFRLQEVRDAFAAKLHLVPRYTMRVHRGVRFLTHPILVDDADFDIAQHVKLISLPRPGTDAQLKEVFARVHEGTLDRSRPLWEIWFVEGLESGNVGMIQKIHHAPFDGQSTVDVLESLLDSAPQVPGHEPAPETQAVHTARPSPGPLQVVTTHFGHRLGKVWEVAIGGPHAPVTPSRLWSNLRGLFAVGSLGLSAPSPINAVNTRSRRFDWLHTDIETVKPIRALAPGSTLNDVMLTCVAAGLRQLLSAGGHDPDASHLRVFVPVSMRSDDERDASGGNRLSAIMAPLLVELADDQERLIAIQKSMVALKAGHQPRGFSLLLDAVELLPAALLELVGPSVRNQRHLMNLTVTNVVGPRKPLFVLGARMLELNPMVPIANQLALNVAVESYAGRLSVGLSADGTHVPDLEPFKLGFDEALSQLAYLSQSA</sequence>
<comment type="catalytic activity">
    <reaction evidence="10 11">
        <text>an acyl-CoA + a 1,2-diacyl-sn-glycerol = a triacyl-sn-glycerol + CoA</text>
        <dbReference type="Rhea" id="RHEA:10868"/>
        <dbReference type="ChEBI" id="CHEBI:17815"/>
        <dbReference type="ChEBI" id="CHEBI:57287"/>
        <dbReference type="ChEBI" id="CHEBI:58342"/>
        <dbReference type="ChEBI" id="CHEBI:64615"/>
        <dbReference type="EC" id="2.3.1.20"/>
    </reaction>
</comment>
<dbReference type="NCBIfam" id="TIGR02946">
    <property type="entry name" value="acyl_WS_DGAT"/>
    <property type="match status" value="1"/>
</dbReference>
<evidence type="ECO:0000256" key="3">
    <source>
        <dbReference type="ARBA" id="ARBA00009587"/>
    </source>
</evidence>
<evidence type="ECO:0000313" key="15">
    <source>
        <dbReference type="EMBL" id="MFC6007432.1"/>
    </source>
</evidence>
<feature type="domain" description="O-acyltransferase WSD1 C-terminal" evidence="14">
    <location>
        <begin position="320"/>
        <end position="464"/>
    </location>
</feature>
<evidence type="ECO:0000256" key="6">
    <source>
        <dbReference type="ARBA" id="ARBA00022679"/>
    </source>
</evidence>
<evidence type="ECO:0000259" key="13">
    <source>
        <dbReference type="Pfam" id="PF03007"/>
    </source>
</evidence>
<keyword evidence="7 11" id="KW-0319">Glycerol metabolism</keyword>
<keyword evidence="8 11" id="KW-0443">Lipid metabolism</keyword>
<evidence type="ECO:0000259" key="14">
    <source>
        <dbReference type="Pfam" id="PF06974"/>
    </source>
</evidence>
<evidence type="ECO:0000256" key="8">
    <source>
        <dbReference type="ARBA" id="ARBA00023098"/>
    </source>
</evidence>
<dbReference type="PANTHER" id="PTHR31650:SF1">
    <property type="entry name" value="WAX ESTER SYNTHASE_DIACYLGLYCEROL ACYLTRANSFERASE 4-RELATED"/>
    <property type="match status" value="1"/>
</dbReference>
<dbReference type="RefSeq" id="WP_345716232.1">
    <property type="nucleotide sequence ID" value="NZ_BAABFP010000004.1"/>
</dbReference>
<evidence type="ECO:0000256" key="12">
    <source>
        <dbReference type="SAM" id="MobiDB-lite"/>
    </source>
</evidence>
<gene>
    <name evidence="15" type="ORF">ACFQDO_09860</name>
</gene>
<dbReference type="PANTHER" id="PTHR31650">
    <property type="entry name" value="O-ACYLTRANSFERASE (WSD1-LIKE) FAMILY PROTEIN"/>
    <property type="match status" value="1"/>
</dbReference>
<reference evidence="16" key="1">
    <citation type="journal article" date="2019" name="Int. J. Syst. Evol. Microbiol.">
        <title>The Global Catalogue of Microorganisms (GCM) 10K type strain sequencing project: providing services to taxonomists for standard genome sequencing and annotation.</title>
        <authorList>
            <consortium name="The Broad Institute Genomics Platform"/>
            <consortium name="The Broad Institute Genome Sequencing Center for Infectious Disease"/>
            <person name="Wu L."/>
            <person name="Ma J."/>
        </authorList>
    </citation>
    <scope>NUCLEOTIDE SEQUENCE [LARGE SCALE GENOMIC DNA]</scope>
    <source>
        <strain evidence="16">KACC 14249</strain>
    </source>
</reference>
<keyword evidence="6 11" id="KW-0808">Transferase</keyword>
<dbReference type="InterPro" id="IPR004255">
    <property type="entry name" value="O-acyltransferase_WSD1_N"/>
</dbReference>
<protein>
    <recommendedName>
        <fullName evidence="4 11">Diacylglycerol O-acyltransferase</fullName>
        <ecNumber evidence="4 11">2.3.1.20</ecNumber>
    </recommendedName>
</protein>